<sequence>MTVHSSLYRKTAVGLALVALAATGCSTKSSNDAAGGTAGDDASTGTSTGPVELKDGSKVKLALIPGGAHPYFQPWKTTAELDKTDFKLGGVTFNETGEWDQGKQNNVINSLAAQGYNAFGIFGVSPTDINSTFEDLKAKGFAVGSLASCPAGDTNSADFCLSTDVEAAAYKATKATIEAIGGEGTIVHLTGNNVDSNTQRRIAGVKKAIGETGGKVTELPVITDIDKDLQTAQKAVADLLASKGKEIKGIVTTAYNPAVAAADGVASSKLPIKVVAIDDDAKILSGIKSGGVAATVTQNPVGQAYVGGWLLALLGSKQCTMKTPGVIVDSGSFVVTKANVDSYDTERKAKTTELQKEFAGQLSCS</sequence>
<evidence type="ECO:0000313" key="6">
    <source>
        <dbReference type="EMBL" id="GAA1565812.1"/>
    </source>
</evidence>
<feature type="chain" id="PRO_5046573595" evidence="4">
    <location>
        <begin position="22"/>
        <end position="365"/>
    </location>
</feature>
<feature type="domain" description="Periplasmic binding protein" evidence="5">
    <location>
        <begin position="64"/>
        <end position="314"/>
    </location>
</feature>
<reference evidence="7" key="1">
    <citation type="journal article" date="2019" name="Int. J. Syst. Evol. Microbiol.">
        <title>The Global Catalogue of Microorganisms (GCM) 10K type strain sequencing project: providing services to taxonomists for standard genome sequencing and annotation.</title>
        <authorList>
            <consortium name="The Broad Institute Genomics Platform"/>
            <consortium name="The Broad Institute Genome Sequencing Center for Infectious Disease"/>
            <person name="Wu L."/>
            <person name="Ma J."/>
        </authorList>
    </citation>
    <scope>NUCLEOTIDE SEQUENCE [LARGE SCALE GENOMIC DNA]</scope>
    <source>
        <strain evidence="7">JCM 14969</strain>
    </source>
</reference>
<dbReference type="PANTHER" id="PTHR30036">
    <property type="entry name" value="D-XYLOSE-BINDING PERIPLASMIC PROTEIN"/>
    <property type="match status" value="1"/>
</dbReference>
<accession>A0ABP4NQR7</accession>
<dbReference type="Pfam" id="PF13407">
    <property type="entry name" value="Peripla_BP_4"/>
    <property type="match status" value="1"/>
</dbReference>
<dbReference type="Proteomes" id="UP001500393">
    <property type="component" value="Unassembled WGS sequence"/>
</dbReference>
<dbReference type="InterPro" id="IPR028082">
    <property type="entry name" value="Peripla_BP_I"/>
</dbReference>
<feature type="compositionally biased region" description="Low complexity" evidence="3">
    <location>
        <begin position="27"/>
        <end position="49"/>
    </location>
</feature>
<dbReference type="RefSeq" id="WP_344211997.1">
    <property type="nucleotide sequence ID" value="NZ_BAAAOS010000017.1"/>
</dbReference>
<protein>
    <submittedName>
        <fullName evidence="6">Sugar ABC transporter substrate-binding protein</fullName>
    </submittedName>
</protein>
<proteinExistence type="inferred from homology"/>
<organism evidence="6 7">
    <name type="scientific">Kribbella sancticallisti</name>
    <dbReference type="NCBI Taxonomy" id="460087"/>
    <lineage>
        <taxon>Bacteria</taxon>
        <taxon>Bacillati</taxon>
        <taxon>Actinomycetota</taxon>
        <taxon>Actinomycetes</taxon>
        <taxon>Propionibacteriales</taxon>
        <taxon>Kribbellaceae</taxon>
        <taxon>Kribbella</taxon>
    </lineage>
</organism>
<evidence type="ECO:0000313" key="7">
    <source>
        <dbReference type="Proteomes" id="UP001500393"/>
    </source>
</evidence>
<comment type="similarity">
    <text evidence="2">Belongs to the bacterial solute-binding protein 2 family.</text>
</comment>
<dbReference type="InterPro" id="IPR025997">
    <property type="entry name" value="SBP_2_dom"/>
</dbReference>
<dbReference type="CDD" id="cd01536">
    <property type="entry name" value="PBP1_ABC_sugar_binding-like"/>
    <property type="match status" value="1"/>
</dbReference>
<comment type="subcellular location">
    <subcellularLocation>
        <location evidence="1">Cell envelope</location>
    </subcellularLocation>
</comment>
<evidence type="ECO:0000256" key="1">
    <source>
        <dbReference type="ARBA" id="ARBA00004196"/>
    </source>
</evidence>
<dbReference type="SUPFAM" id="SSF53822">
    <property type="entry name" value="Periplasmic binding protein-like I"/>
    <property type="match status" value="1"/>
</dbReference>
<feature type="signal peptide" evidence="4">
    <location>
        <begin position="1"/>
        <end position="21"/>
    </location>
</feature>
<gene>
    <name evidence="6" type="ORF">GCM10009789_19140</name>
</gene>
<dbReference type="EMBL" id="BAAAOS010000017">
    <property type="protein sequence ID" value="GAA1565812.1"/>
    <property type="molecule type" value="Genomic_DNA"/>
</dbReference>
<dbReference type="Gene3D" id="3.40.50.2300">
    <property type="match status" value="2"/>
</dbReference>
<name>A0ABP4NQR7_9ACTN</name>
<evidence type="ECO:0000256" key="4">
    <source>
        <dbReference type="SAM" id="SignalP"/>
    </source>
</evidence>
<dbReference type="PANTHER" id="PTHR30036:SF7">
    <property type="entry name" value="ABC TRANSPORTER PERIPLASMIC-BINDING PROTEIN YPHF"/>
    <property type="match status" value="1"/>
</dbReference>
<evidence type="ECO:0000256" key="2">
    <source>
        <dbReference type="ARBA" id="ARBA00007639"/>
    </source>
</evidence>
<feature type="region of interest" description="Disordered" evidence="3">
    <location>
        <begin position="27"/>
        <end position="51"/>
    </location>
</feature>
<evidence type="ECO:0000256" key="3">
    <source>
        <dbReference type="SAM" id="MobiDB-lite"/>
    </source>
</evidence>
<keyword evidence="4" id="KW-0732">Signal</keyword>
<comment type="caution">
    <text evidence="6">The sequence shown here is derived from an EMBL/GenBank/DDBJ whole genome shotgun (WGS) entry which is preliminary data.</text>
</comment>
<keyword evidence="7" id="KW-1185">Reference proteome</keyword>
<dbReference type="InterPro" id="IPR050555">
    <property type="entry name" value="Bact_Solute-Bind_Prot2"/>
</dbReference>
<evidence type="ECO:0000259" key="5">
    <source>
        <dbReference type="Pfam" id="PF13407"/>
    </source>
</evidence>